<dbReference type="AlphaFoldDB" id="A0A0C3BKF7"/>
<feature type="transmembrane region" description="Helical" evidence="2">
    <location>
        <begin position="142"/>
        <end position="166"/>
    </location>
</feature>
<protein>
    <recommendedName>
        <fullName evidence="3">DUF6533 domain-containing protein</fullName>
    </recommendedName>
</protein>
<reference evidence="5" key="2">
    <citation type="submission" date="2015-01" db="EMBL/GenBank/DDBJ databases">
        <title>Evolutionary Origins and Diversification of the Mycorrhizal Mutualists.</title>
        <authorList>
            <consortium name="DOE Joint Genome Institute"/>
            <consortium name="Mycorrhizal Genomics Consortium"/>
            <person name="Kohler A."/>
            <person name="Kuo A."/>
            <person name="Nagy L.G."/>
            <person name="Floudas D."/>
            <person name="Copeland A."/>
            <person name="Barry K.W."/>
            <person name="Cichocki N."/>
            <person name="Veneault-Fourrey C."/>
            <person name="LaButti K."/>
            <person name="Lindquist E.A."/>
            <person name="Lipzen A."/>
            <person name="Lundell T."/>
            <person name="Morin E."/>
            <person name="Murat C."/>
            <person name="Riley R."/>
            <person name="Ohm R."/>
            <person name="Sun H."/>
            <person name="Tunlid A."/>
            <person name="Henrissat B."/>
            <person name="Grigoriev I.V."/>
            <person name="Hibbett D.S."/>
            <person name="Martin F."/>
        </authorList>
    </citation>
    <scope>NUCLEOTIDE SEQUENCE [LARGE SCALE GENOMIC DNA]</scope>
    <source>
        <strain evidence="5">MAFF 305830</strain>
    </source>
</reference>
<keyword evidence="2" id="KW-1133">Transmembrane helix</keyword>
<feature type="transmembrane region" description="Helical" evidence="2">
    <location>
        <begin position="259"/>
        <end position="278"/>
    </location>
</feature>
<keyword evidence="2" id="KW-0812">Transmembrane</keyword>
<name>A0A0C3BKF7_SERVB</name>
<gene>
    <name evidence="4" type="ORF">M408DRAFT_327342</name>
</gene>
<evidence type="ECO:0000256" key="2">
    <source>
        <dbReference type="SAM" id="Phobius"/>
    </source>
</evidence>
<proteinExistence type="predicted"/>
<evidence type="ECO:0000259" key="3">
    <source>
        <dbReference type="Pfam" id="PF20151"/>
    </source>
</evidence>
<accession>A0A0C3BKF7</accession>
<feature type="transmembrane region" description="Helical" evidence="2">
    <location>
        <begin position="233"/>
        <end position="253"/>
    </location>
</feature>
<feature type="transmembrane region" description="Helical" evidence="2">
    <location>
        <begin position="79"/>
        <end position="98"/>
    </location>
</feature>
<evidence type="ECO:0000313" key="5">
    <source>
        <dbReference type="Proteomes" id="UP000054097"/>
    </source>
</evidence>
<reference evidence="4 5" key="1">
    <citation type="submission" date="2014-04" db="EMBL/GenBank/DDBJ databases">
        <authorList>
            <consortium name="DOE Joint Genome Institute"/>
            <person name="Kuo A."/>
            <person name="Zuccaro A."/>
            <person name="Kohler A."/>
            <person name="Nagy L.G."/>
            <person name="Floudas D."/>
            <person name="Copeland A."/>
            <person name="Barry K.W."/>
            <person name="Cichocki N."/>
            <person name="Veneault-Fourrey C."/>
            <person name="LaButti K."/>
            <person name="Lindquist E.A."/>
            <person name="Lipzen A."/>
            <person name="Lundell T."/>
            <person name="Morin E."/>
            <person name="Murat C."/>
            <person name="Sun H."/>
            <person name="Tunlid A."/>
            <person name="Henrissat B."/>
            <person name="Grigoriev I.V."/>
            <person name="Hibbett D.S."/>
            <person name="Martin F."/>
            <person name="Nordberg H.P."/>
            <person name="Cantor M.N."/>
            <person name="Hua S.X."/>
        </authorList>
    </citation>
    <scope>NUCLEOTIDE SEQUENCE [LARGE SCALE GENOMIC DNA]</scope>
    <source>
        <strain evidence="4 5">MAFF 305830</strain>
    </source>
</reference>
<dbReference type="Pfam" id="PF20151">
    <property type="entry name" value="DUF6533"/>
    <property type="match status" value="1"/>
</dbReference>
<keyword evidence="2" id="KW-0472">Membrane</keyword>
<feature type="transmembrane region" description="Helical" evidence="2">
    <location>
        <begin position="43"/>
        <end position="67"/>
    </location>
</feature>
<dbReference type="EMBL" id="KN824281">
    <property type="protein sequence ID" value="KIM31961.1"/>
    <property type="molecule type" value="Genomic_DNA"/>
</dbReference>
<dbReference type="Proteomes" id="UP000054097">
    <property type="component" value="Unassembled WGS sequence"/>
</dbReference>
<keyword evidence="5" id="KW-1185">Reference proteome</keyword>
<evidence type="ECO:0000313" key="4">
    <source>
        <dbReference type="EMBL" id="KIM31961.1"/>
    </source>
</evidence>
<feature type="domain" description="DUF6533" evidence="3">
    <location>
        <begin position="44"/>
        <end position="86"/>
    </location>
</feature>
<feature type="transmembrane region" description="Helical" evidence="2">
    <location>
        <begin position="189"/>
        <end position="212"/>
    </location>
</feature>
<dbReference type="OrthoDB" id="3242376at2759"/>
<sequence length="421" mass="45927">MSSSHANSTISGQPEVLGVVDVIPDLDQGFVSGYASHVDAKRLAVAFLALGIYEFVITIDDSVNLFWMAPRSAAKIMYIISRYSALYTVITIVLLITMPSPPGSFCGALTWLELLGTIVIFTMISLAMITRAYALWNRDKRILIGTLSVFLIHITVYIVVTCYAYGTGTMLPSSPPFTGCFLILGYDKLWVTFIPNITFETLIVILTVYKTWSITIQSGIRTPLFTMLLSDGLLYYWIIMASQVLSFICMMVPSSLTVPIIGAYPSITITGIACNRLFTRLQRLLLSKSKGQSGFTTHGFGTSIVPDFPYGDGAKGPNSTTGDIGLRTMSSGAAKDCQSNPSLEVNARSIPCTTLPLYGHRDPSPYIARQIPGVLEGGPVKAPDLMGSTKDEDCTDGAYPEARGNTRCGNWDRDRHRSGRK</sequence>
<feature type="region of interest" description="Disordered" evidence="1">
    <location>
        <begin position="382"/>
        <end position="421"/>
    </location>
</feature>
<dbReference type="InterPro" id="IPR045340">
    <property type="entry name" value="DUF6533"/>
</dbReference>
<dbReference type="HOGENOM" id="CLU_053377_1_0_1"/>
<feature type="transmembrane region" description="Helical" evidence="2">
    <location>
        <begin position="110"/>
        <end position="130"/>
    </location>
</feature>
<evidence type="ECO:0000256" key="1">
    <source>
        <dbReference type="SAM" id="MobiDB-lite"/>
    </source>
</evidence>
<organism evidence="4 5">
    <name type="scientific">Serendipita vermifera MAFF 305830</name>
    <dbReference type="NCBI Taxonomy" id="933852"/>
    <lineage>
        <taxon>Eukaryota</taxon>
        <taxon>Fungi</taxon>
        <taxon>Dikarya</taxon>
        <taxon>Basidiomycota</taxon>
        <taxon>Agaricomycotina</taxon>
        <taxon>Agaricomycetes</taxon>
        <taxon>Sebacinales</taxon>
        <taxon>Serendipitaceae</taxon>
        <taxon>Serendipita</taxon>
    </lineage>
</organism>